<dbReference type="InterPro" id="IPR053733">
    <property type="entry name" value="Heme_Transport_Util_sf"/>
</dbReference>
<dbReference type="RefSeq" id="WP_119532156.1">
    <property type="nucleotide sequence ID" value="NZ_JBHSSP010000032.1"/>
</dbReference>
<name>A0A3A1YC39_9GAMM</name>
<dbReference type="OrthoDB" id="8781266at2"/>
<comment type="caution">
    <text evidence="1">The sequence shown here is derived from an EMBL/GenBank/DDBJ whole genome shotgun (WGS) entry which is preliminary data.</text>
</comment>
<organism evidence="1 2">
    <name type="scientific">Psittacicella hinzii</name>
    <dbReference type="NCBI Taxonomy" id="2028575"/>
    <lineage>
        <taxon>Bacteria</taxon>
        <taxon>Pseudomonadati</taxon>
        <taxon>Pseudomonadota</taxon>
        <taxon>Gammaproteobacteria</taxon>
        <taxon>Pasteurellales</taxon>
        <taxon>Psittacicellaceae</taxon>
        <taxon>Psittacicella</taxon>
    </lineage>
</organism>
<dbReference type="Gene3D" id="3.40.1570.10">
    <property type="entry name" value="HemS/ChuS/ChuX like domains"/>
    <property type="match status" value="1"/>
</dbReference>
<dbReference type="NCBIfam" id="TIGR04108">
    <property type="entry name" value="HutX"/>
    <property type="match status" value="1"/>
</dbReference>
<dbReference type="PIRSF" id="PIRSF030840">
    <property type="entry name" value="DUF1008"/>
    <property type="match status" value="1"/>
</dbReference>
<sequence>MIDLTNLQQQIAAALAEDPHLHTTDLSTRFNQPEGLIIQALPAEFVTMLPANQVMSLLEELPTWGNVTTIVEKAGSLWEIKAPFPAGTFARGYYNLNMGPTANPELQLQGHLLTETFTSVVLVSKPFRGKESYALAFILANGEVAFKVYLGRDEQRNLLPEQVARFKELVQQNA</sequence>
<dbReference type="Pfam" id="PF06228">
    <property type="entry name" value="ChuX_HutX"/>
    <property type="match status" value="1"/>
</dbReference>
<evidence type="ECO:0000313" key="1">
    <source>
        <dbReference type="EMBL" id="RIY35702.1"/>
    </source>
</evidence>
<accession>A0A3A1YC39</accession>
<dbReference type="Proteomes" id="UP000265916">
    <property type="component" value="Unassembled WGS sequence"/>
</dbReference>
<gene>
    <name evidence="1" type="ORF">CKF58_06510</name>
</gene>
<dbReference type="SUPFAM" id="SSF144064">
    <property type="entry name" value="Heme iron utilization protein-like"/>
    <property type="match status" value="1"/>
</dbReference>
<proteinExistence type="predicted"/>
<dbReference type="AlphaFoldDB" id="A0A3A1YC39"/>
<protein>
    <recommendedName>
        <fullName evidence="3">Heme utilization protein HuvX</fullName>
    </recommendedName>
</protein>
<evidence type="ECO:0008006" key="3">
    <source>
        <dbReference type="Google" id="ProtNLM"/>
    </source>
</evidence>
<dbReference type="CDD" id="cd16829">
    <property type="entry name" value="ChuX_HutX-like"/>
    <property type="match status" value="1"/>
</dbReference>
<keyword evidence="2" id="KW-1185">Reference proteome</keyword>
<evidence type="ECO:0000313" key="2">
    <source>
        <dbReference type="Proteomes" id="UP000265916"/>
    </source>
</evidence>
<dbReference type="EMBL" id="NRJG01000126">
    <property type="protein sequence ID" value="RIY35702.1"/>
    <property type="molecule type" value="Genomic_DNA"/>
</dbReference>
<reference evidence="1 2" key="1">
    <citation type="submission" date="2017-08" db="EMBL/GenBank/DDBJ databases">
        <title>Reclassification of Bisgaard taxon 37 and 44.</title>
        <authorList>
            <person name="Christensen H."/>
        </authorList>
    </citation>
    <scope>NUCLEOTIDE SEQUENCE [LARGE SCALE GENOMIC DNA]</scope>
    <source>
        <strain evidence="1 2">111</strain>
    </source>
</reference>
<dbReference type="InterPro" id="IPR010413">
    <property type="entry name" value="HutX-like"/>
</dbReference>